<protein>
    <submittedName>
        <fullName evidence="1">Uncharacterized protein</fullName>
    </submittedName>
</protein>
<keyword evidence="2" id="KW-1185">Reference proteome</keyword>
<name>A0A926WFB1_9NOST</name>
<comment type="caution">
    <text evidence="1">The sequence shown here is derived from an EMBL/GenBank/DDBJ whole genome shotgun (WGS) entry which is preliminary data.</text>
</comment>
<evidence type="ECO:0000313" key="2">
    <source>
        <dbReference type="Proteomes" id="UP000662185"/>
    </source>
</evidence>
<dbReference type="AlphaFoldDB" id="A0A926WFB1"/>
<dbReference type="Proteomes" id="UP000662185">
    <property type="component" value="Unassembled WGS sequence"/>
</dbReference>
<accession>A0A926WFB1</accession>
<proteinExistence type="predicted"/>
<organism evidence="1 2">
    <name type="scientific">Anabaena sphaerica FACHB-251</name>
    <dbReference type="NCBI Taxonomy" id="2692883"/>
    <lineage>
        <taxon>Bacteria</taxon>
        <taxon>Bacillati</taxon>
        <taxon>Cyanobacteriota</taxon>
        <taxon>Cyanophyceae</taxon>
        <taxon>Nostocales</taxon>
        <taxon>Nostocaceae</taxon>
        <taxon>Anabaena</taxon>
    </lineage>
</organism>
<evidence type="ECO:0000313" key="1">
    <source>
        <dbReference type="EMBL" id="MBD2293521.1"/>
    </source>
</evidence>
<dbReference type="EMBL" id="JACJQU010000003">
    <property type="protein sequence ID" value="MBD2293521.1"/>
    <property type="molecule type" value="Genomic_DNA"/>
</dbReference>
<sequence length="144" mass="16187">MCRSLEIFSVFPKHKLSGENQMSMTAVKALVNNQNILENFGLVEEIDEQAAEIISGGSVTIRNRIGRFVLYRLDGSTNTMRLEPGQEINLPADGGRRIEFDMYAGSPNLLIYRPYTLSNGQTYEFQSNSDTARPDDIDMYPVNS</sequence>
<reference evidence="2" key="1">
    <citation type="journal article" date="2020" name="ISME J.">
        <title>Comparative genomics reveals insights into cyanobacterial evolution and habitat adaptation.</title>
        <authorList>
            <person name="Chen M.Y."/>
            <person name="Teng W.K."/>
            <person name="Zhao L."/>
            <person name="Hu C.X."/>
            <person name="Zhou Y.K."/>
            <person name="Han B.P."/>
            <person name="Song L.R."/>
            <person name="Shu W.S."/>
        </authorList>
    </citation>
    <scope>NUCLEOTIDE SEQUENCE [LARGE SCALE GENOMIC DNA]</scope>
    <source>
        <strain evidence="2">FACHB-251</strain>
    </source>
</reference>
<gene>
    <name evidence="1" type="ORF">H6G06_08475</name>
</gene>